<dbReference type="InterPro" id="IPR000014">
    <property type="entry name" value="PAS"/>
</dbReference>
<dbReference type="GO" id="GO:0000155">
    <property type="term" value="F:phosphorelay sensor kinase activity"/>
    <property type="evidence" value="ECO:0007669"/>
    <property type="project" value="InterPro"/>
</dbReference>
<evidence type="ECO:0000256" key="8">
    <source>
        <dbReference type="ARBA" id="ARBA00022777"/>
    </source>
</evidence>
<gene>
    <name evidence="14" type="ORF">SAMN05444280_1222</name>
</gene>
<dbReference type="InterPro" id="IPR000700">
    <property type="entry name" value="PAS-assoc_C"/>
</dbReference>
<dbReference type="Pfam" id="PF08448">
    <property type="entry name" value="PAS_4"/>
    <property type="match status" value="1"/>
</dbReference>
<evidence type="ECO:0000256" key="6">
    <source>
        <dbReference type="ARBA" id="ARBA00022679"/>
    </source>
</evidence>
<accession>A0A1M6K1K9</accession>
<evidence type="ECO:0000256" key="5">
    <source>
        <dbReference type="ARBA" id="ARBA00022553"/>
    </source>
</evidence>
<name>A0A1M6K1K9_9BACT</name>
<dbReference type="GO" id="GO:0005886">
    <property type="term" value="C:plasma membrane"/>
    <property type="evidence" value="ECO:0007669"/>
    <property type="project" value="UniProtKB-SubCell"/>
</dbReference>
<dbReference type="PROSITE" id="PS50113">
    <property type="entry name" value="PAC"/>
    <property type="match status" value="1"/>
</dbReference>
<dbReference type="Pfam" id="PF00512">
    <property type="entry name" value="HisKA"/>
    <property type="match status" value="1"/>
</dbReference>
<proteinExistence type="predicted"/>
<evidence type="ECO:0000256" key="11">
    <source>
        <dbReference type="ARBA" id="ARBA00023136"/>
    </source>
</evidence>
<dbReference type="PROSITE" id="PS50109">
    <property type="entry name" value="HIS_KIN"/>
    <property type="match status" value="1"/>
</dbReference>
<dbReference type="SUPFAM" id="SSF55785">
    <property type="entry name" value="PYP-like sensor domain (PAS domain)"/>
    <property type="match status" value="1"/>
</dbReference>
<evidence type="ECO:0000256" key="4">
    <source>
        <dbReference type="ARBA" id="ARBA00022475"/>
    </source>
</evidence>
<dbReference type="EC" id="2.7.13.3" evidence="3"/>
<dbReference type="InterPro" id="IPR013656">
    <property type="entry name" value="PAS_4"/>
</dbReference>
<dbReference type="InterPro" id="IPR003661">
    <property type="entry name" value="HisK_dim/P_dom"/>
</dbReference>
<keyword evidence="15" id="KW-1185">Reference proteome</keyword>
<dbReference type="NCBIfam" id="TIGR00229">
    <property type="entry name" value="sensory_box"/>
    <property type="match status" value="1"/>
</dbReference>
<dbReference type="EMBL" id="FQZE01000022">
    <property type="protein sequence ID" value="SHJ52760.1"/>
    <property type="molecule type" value="Genomic_DNA"/>
</dbReference>
<keyword evidence="6" id="KW-0808">Transferase</keyword>
<keyword evidence="4" id="KW-1003">Cell membrane</keyword>
<dbReference type="SMART" id="SM00387">
    <property type="entry name" value="HATPase_c"/>
    <property type="match status" value="1"/>
</dbReference>
<evidence type="ECO:0000256" key="7">
    <source>
        <dbReference type="ARBA" id="ARBA00022741"/>
    </source>
</evidence>
<dbReference type="SMART" id="SM00388">
    <property type="entry name" value="HisKA"/>
    <property type="match status" value="1"/>
</dbReference>
<dbReference type="InterPro" id="IPR050736">
    <property type="entry name" value="Sensor_HK_Regulatory"/>
</dbReference>
<dbReference type="AlphaFoldDB" id="A0A1M6K1K9"/>
<evidence type="ECO:0000313" key="15">
    <source>
        <dbReference type="Proteomes" id="UP000184050"/>
    </source>
</evidence>
<dbReference type="InterPro" id="IPR036890">
    <property type="entry name" value="HATPase_C_sf"/>
</dbReference>
<dbReference type="Proteomes" id="UP000184050">
    <property type="component" value="Unassembled WGS sequence"/>
</dbReference>
<protein>
    <recommendedName>
        <fullName evidence="3">histidine kinase</fullName>
        <ecNumber evidence="3">2.7.13.3</ecNumber>
    </recommendedName>
</protein>
<sequence>MKAPNKKRKNRYFHYQKEILNTISEPASFINRNYRYVFVNSAFNTFYNKETSEIIGKTGADIFGKDDFESKIKPQLNNCLAGEPVFMQYEGELPGGEFKILKLNFYPHLKSTGKIDGIISTSTDITEQKRAENALRENEARLKELNATKDKLFSIIGHDLKGPLNNILGFSELIEEGYDKHSPEDIRHYNKLIYRLSLTVSDLLENLLTWSRAQRQKISVTPQNIALSYIIAKCFSVLEQNAIKKQIRLKNSVHPETIIFADEEMITTVIRNLISNAIKFTNRGGTITISTKNENGRVLIEISDTGIGISKEQLSHLFEPDENHTNLGTEGEKGTGLGLIICKDFIEKNDGKLSVSSKPGQGSVFTVSLPAEKHETHKVQ</sequence>
<dbReference type="InterPro" id="IPR004358">
    <property type="entry name" value="Sig_transdc_His_kin-like_C"/>
</dbReference>
<dbReference type="SUPFAM" id="SSF47384">
    <property type="entry name" value="Homodimeric domain of signal transducing histidine kinase"/>
    <property type="match status" value="1"/>
</dbReference>
<dbReference type="InterPro" id="IPR003594">
    <property type="entry name" value="HATPase_dom"/>
</dbReference>
<evidence type="ECO:0000259" key="12">
    <source>
        <dbReference type="PROSITE" id="PS50109"/>
    </source>
</evidence>
<dbReference type="InterPro" id="IPR005467">
    <property type="entry name" value="His_kinase_dom"/>
</dbReference>
<comment type="catalytic activity">
    <reaction evidence="1">
        <text>ATP + protein L-histidine = ADP + protein N-phospho-L-histidine.</text>
        <dbReference type="EC" id="2.7.13.3"/>
    </reaction>
</comment>
<dbReference type="STRING" id="1168035.SAMN05444280_1222"/>
<evidence type="ECO:0000259" key="13">
    <source>
        <dbReference type="PROSITE" id="PS50113"/>
    </source>
</evidence>
<evidence type="ECO:0000256" key="10">
    <source>
        <dbReference type="ARBA" id="ARBA00023012"/>
    </source>
</evidence>
<dbReference type="RefSeq" id="WP_073170495.1">
    <property type="nucleotide sequence ID" value="NZ_FQZE01000022.1"/>
</dbReference>
<dbReference type="OrthoDB" id="9781208at2"/>
<evidence type="ECO:0000256" key="3">
    <source>
        <dbReference type="ARBA" id="ARBA00012438"/>
    </source>
</evidence>
<dbReference type="SUPFAM" id="SSF55874">
    <property type="entry name" value="ATPase domain of HSP90 chaperone/DNA topoisomerase II/histidine kinase"/>
    <property type="match status" value="1"/>
</dbReference>
<dbReference type="InterPro" id="IPR036097">
    <property type="entry name" value="HisK_dim/P_sf"/>
</dbReference>
<dbReference type="Pfam" id="PF02518">
    <property type="entry name" value="HATPase_c"/>
    <property type="match status" value="1"/>
</dbReference>
<feature type="domain" description="PAC" evidence="13">
    <location>
        <begin position="80"/>
        <end position="137"/>
    </location>
</feature>
<dbReference type="PRINTS" id="PR00344">
    <property type="entry name" value="BCTRLSENSOR"/>
</dbReference>
<dbReference type="GO" id="GO:0005524">
    <property type="term" value="F:ATP binding"/>
    <property type="evidence" value="ECO:0007669"/>
    <property type="project" value="UniProtKB-KW"/>
</dbReference>
<keyword evidence="5" id="KW-0597">Phosphoprotein</keyword>
<dbReference type="Gene3D" id="3.30.450.20">
    <property type="entry name" value="PAS domain"/>
    <property type="match status" value="1"/>
</dbReference>
<comment type="subcellular location">
    <subcellularLocation>
        <location evidence="2">Cell membrane</location>
    </subcellularLocation>
</comment>
<dbReference type="Gene3D" id="1.10.287.130">
    <property type="match status" value="1"/>
</dbReference>
<evidence type="ECO:0000313" key="14">
    <source>
        <dbReference type="EMBL" id="SHJ52760.1"/>
    </source>
</evidence>
<keyword evidence="10" id="KW-0902">Two-component regulatory system</keyword>
<evidence type="ECO:0000256" key="9">
    <source>
        <dbReference type="ARBA" id="ARBA00022840"/>
    </source>
</evidence>
<reference evidence="14 15" key="1">
    <citation type="submission" date="2016-11" db="EMBL/GenBank/DDBJ databases">
        <authorList>
            <person name="Jaros S."/>
            <person name="Januszkiewicz K."/>
            <person name="Wedrychowicz H."/>
        </authorList>
    </citation>
    <scope>NUCLEOTIDE SEQUENCE [LARGE SCALE GENOMIC DNA]</scope>
    <source>
        <strain evidence="14 15">DSM 27063</strain>
    </source>
</reference>
<organism evidence="14 15">
    <name type="scientific">Tangfeifania diversioriginum</name>
    <dbReference type="NCBI Taxonomy" id="1168035"/>
    <lineage>
        <taxon>Bacteria</taxon>
        <taxon>Pseudomonadati</taxon>
        <taxon>Bacteroidota</taxon>
        <taxon>Bacteroidia</taxon>
        <taxon>Marinilabiliales</taxon>
        <taxon>Prolixibacteraceae</taxon>
        <taxon>Tangfeifania</taxon>
    </lineage>
</organism>
<keyword evidence="9" id="KW-0067">ATP-binding</keyword>
<dbReference type="CDD" id="cd00130">
    <property type="entry name" value="PAS"/>
    <property type="match status" value="1"/>
</dbReference>
<keyword evidence="8" id="KW-0418">Kinase</keyword>
<keyword evidence="11" id="KW-0472">Membrane</keyword>
<evidence type="ECO:0000256" key="2">
    <source>
        <dbReference type="ARBA" id="ARBA00004236"/>
    </source>
</evidence>
<evidence type="ECO:0000256" key="1">
    <source>
        <dbReference type="ARBA" id="ARBA00000085"/>
    </source>
</evidence>
<keyword evidence="7" id="KW-0547">Nucleotide-binding</keyword>
<dbReference type="InterPro" id="IPR035965">
    <property type="entry name" value="PAS-like_dom_sf"/>
</dbReference>
<feature type="domain" description="Histidine kinase" evidence="12">
    <location>
        <begin position="155"/>
        <end position="373"/>
    </location>
</feature>
<dbReference type="FunFam" id="3.30.565.10:FF:000023">
    <property type="entry name" value="PAS domain-containing sensor histidine kinase"/>
    <property type="match status" value="1"/>
</dbReference>
<dbReference type="CDD" id="cd00082">
    <property type="entry name" value="HisKA"/>
    <property type="match status" value="1"/>
</dbReference>
<dbReference type="PANTHER" id="PTHR43711:SF26">
    <property type="entry name" value="SENSOR HISTIDINE KINASE RCSC"/>
    <property type="match status" value="1"/>
</dbReference>
<dbReference type="PANTHER" id="PTHR43711">
    <property type="entry name" value="TWO-COMPONENT HISTIDINE KINASE"/>
    <property type="match status" value="1"/>
</dbReference>
<dbReference type="Gene3D" id="3.30.565.10">
    <property type="entry name" value="Histidine kinase-like ATPase, C-terminal domain"/>
    <property type="match status" value="1"/>
</dbReference>